<dbReference type="AlphaFoldDB" id="A0A538U4Y8"/>
<keyword evidence="1" id="KW-0472">Membrane</keyword>
<evidence type="ECO:0000256" key="1">
    <source>
        <dbReference type="SAM" id="Phobius"/>
    </source>
</evidence>
<sequence>MIDLVTLALPFLHHGASHADSGVVAARVAQTRHEEWVRFLEGWRDFFLMTGTAAVTLAGLLFVAISLHIEALIHESREHLLGLARAILFSFVMVLTMSLMLLMPAQSMRVTGAEMMMIGAIFAAMTLRQLRTGTTDHPDFPKTLFRRRLIPTLIGYAAIVAIGAALMVLRAPEALLYVMGAFGMLLGNAVGASWDLLVRTAKIKRRAGGGAG</sequence>
<reference evidence="2 3" key="1">
    <citation type="journal article" date="2019" name="Nat. Microbiol.">
        <title>Mediterranean grassland soil C-N compound turnover is dependent on rainfall and depth, and is mediated by genomically divergent microorganisms.</title>
        <authorList>
            <person name="Diamond S."/>
            <person name="Andeer P.F."/>
            <person name="Li Z."/>
            <person name="Crits-Christoph A."/>
            <person name="Burstein D."/>
            <person name="Anantharaman K."/>
            <person name="Lane K.R."/>
            <person name="Thomas B.C."/>
            <person name="Pan C."/>
            <person name="Northen T.R."/>
            <person name="Banfield J.F."/>
        </authorList>
    </citation>
    <scope>NUCLEOTIDE SEQUENCE [LARGE SCALE GENOMIC DNA]</scope>
    <source>
        <strain evidence="2">WS_11</strain>
    </source>
</reference>
<keyword evidence="1" id="KW-1133">Transmembrane helix</keyword>
<feature type="transmembrane region" description="Helical" evidence="1">
    <location>
        <begin position="80"/>
        <end position="102"/>
    </location>
</feature>
<feature type="transmembrane region" description="Helical" evidence="1">
    <location>
        <begin position="46"/>
        <end position="68"/>
    </location>
</feature>
<name>A0A538U4Y8_UNCEI</name>
<feature type="transmembrane region" description="Helical" evidence="1">
    <location>
        <begin position="175"/>
        <end position="197"/>
    </location>
</feature>
<gene>
    <name evidence="2" type="ORF">E6K81_11300</name>
</gene>
<feature type="transmembrane region" description="Helical" evidence="1">
    <location>
        <begin position="108"/>
        <end position="127"/>
    </location>
</feature>
<organism evidence="2 3">
    <name type="scientific">Eiseniibacteriota bacterium</name>
    <dbReference type="NCBI Taxonomy" id="2212470"/>
    <lineage>
        <taxon>Bacteria</taxon>
        <taxon>Candidatus Eiseniibacteriota</taxon>
    </lineage>
</organism>
<keyword evidence="1" id="KW-0812">Transmembrane</keyword>
<accession>A0A538U4Y8</accession>
<dbReference type="EMBL" id="VBPB01000193">
    <property type="protein sequence ID" value="TMQ70962.1"/>
    <property type="molecule type" value="Genomic_DNA"/>
</dbReference>
<evidence type="ECO:0000313" key="3">
    <source>
        <dbReference type="Proteomes" id="UP000319771"/>
    </source>
</evidence>
<comment type="caution">
    <text evidence="2">The sequence shown here is derived from an EMBL/GenBank/DDBJ whole genome shotgun (WGS) entry which is preliminary data.</text>
</comment>
<evidence type="ECO:0000313" key="2">
    <source>
        <dbReference type="EMBL" id="TMQ70962.1"/>
    </source>
</evidence>
<proteinExistence type="predicted"/>
<feature type="transmembrane region" description="Helical" evidence="1">
    <location>
        <begin position="148"/>
        <end position="169"/>
    </location>
</feature>
<dbReference type="Proteomes" id="UP000319771">
    <property type="component" value="Unassembled WGS sequence"/>
</dbReference>
<protein>
    <submittedName>
        <fullName evidence="2">Uncharacterized protein</fullName>
    </submittedName>
</protein>